<evidence type="ECO:0000256" key="2">
    <source>
        <dbReference type="ARBA" id="ARBA00022801"/>
    </source>
</evidence>
<evidence type="ECO:0000313" key="5">
    <source>
        <dbReference type="Proteomes" id="UP001269819"/>
    </source>
</evidence>
<keyword evidence="2 3" id="KW-0378">Hydrolase</keyword>
<dbReference type="HAMAP" id="MF_01440">
    <property type="entry name" value="CheD"/>
    <property type="match status" value="1"/>
</dbReference>
<dbReference type="InterPro" id="IPR011324">
    <property type="entry name" value="Cytotoxic_necrot_fac-like_cat"/>
</dbReference>
<dbReference type="RefSeq" id="WP_316972774.1">
    <property type="nucleotide sequence ID" value="NZ_JAWIIJ010000002.1"/>
</dbReference>
<comment type="caution">
    <text evidence="4">The sequence shown here is derived from an EMBL/GenBank/DDBJ whole genome shotgun (WGS) entry which is preliminary data.</text>
</comment>
<comment type="similarity">
    <text evidence="3">Belongs to the CheD family.</text>
</comment>
<evidence type="ECO:0000256" key="1">
    <source>
        <dbReference type="ARBA" id="ARBA00022500"/>
    </source>
</evidence>
<dbReference type="GO" id="GO:0050568">
    <property type="term" value="F:protein-glutamine glutaminase activity"/>
    <property type="evidence" value="ECO:0007669"/>
    <property type="project" value="UniProtKB-EC"/>
</dbReference>
<dbReference type="SUPFAM" id="SSF64438">
    <property type="entry name" value="CNF1/YfiH-like putative cysteine hydrolases"/>
    <property type="match status" value="1"/>
</dbReference>
<keyword evidence="1 3" id="KW-0145">Chemotaxis</keyword>
<dbReference type="PANTHER" id="PTHR35147">
    <property type="entry name" value="CHEMORECEPTOR GLUTAMINE DEAMIDASE CHED-RELATED"/>
    <property type="match status" value="1"/>
</dbReference>
<proteinExistence type="inferred from homology"/>
<dbReference type="InterPro" id="IPR005659">
    <property type="entry name" value="Chemorcpt_Glu_NH3ase_CheD"/>
</dbReference>
<dbReference type="EMBL" id="JAWIIJ010000002">
    <property type="protein sequence ID" value="MDV2077910.1"/>
    <property type="molecule type" value="Genomic_DNA"/>
</dbReference>
<evidence type="ECO:0000313" key="4">
    <source>
        <dbReference type="EMBL" id="MDV2077910.1"/>
    </source>
</evidence>
<evidence type="ECO:0000256" key="3">
    <source>
        <dbReference type="HAMAP-Rule" id="MF_01440"/>
    </source>
</evidence>
<name>A0ABU3VUG2_9GAMM</name>
<reference evidence="4 5" key="1">
    <citation type="submission" date="2023-10" db="EMBL/GenBank/DDBJ databases">
        <title>Characteristics and mechanism of a salt-tolerant marine origin heterotrophic nitrifying- aerobic denitrifying bacteria Marinobacter xestospongiae HN1.</title>
        <authorList>
            <person name="Qi R."/>
        </authorList>
    </citation>
    <scope>NUCLEOTIDE SEQUENCE [LARGE SCALE GENOMIC DNA]</scope>
    <source>
        <strain evidence="4 5">HN1</strain>
    </source>
</reference>
<dbReference type="Gene3D" id="3.30.1330.200">
    <property type="match status" value="1"/>
</dbReference>
<organism evidence="4 5">
    <name type="scientific">Marinobacter xestospongiae</name>
    <dbReference type="NCBI Taxonomy" id="994319"/>
    <lineage>
        <taxon>Bacteria</taxon>
        <taxon>Pseudomonadati</taxon>
        <taxon>Pseudomonadota</taxon>
        <taxon>Gammaproteobacteria</taxon>
        <taxon>Pseudomonadales</taxon>
        <taxon>Marinobacteraceae</taxon>
        <taxon>Marinobacter</taxon>
    </lineage>
</organism>
<dbReference type="Pfam" id="PF03975">
    <property type="entry name" value="CheD"/>
    <property type="match status" value="1"/>
</dbReference>
<dbReference type="EC" id="3.5.1.44" evidence="3"/>
<dbReference type="PANTHER" id="PTHR35147:SF2">
    <property type="entry name" value="CHEMORECEPTOR GLUTAMINE DEAMIDASE CHED-RELATED"/>
    <property type="match status" value="1"/>
</dbReference>
<gene>
    <name evidence="3 4" type="primary">cheD</name>
    <name evidence="4" type="ORF">RYS15_04415</name>
</gene>
<dbReference type="NCBIfam" id="NF010013">
    <property type="entry name" value="PRK13487.1"/>
    <property type="match status" value="1"/>
</dbReference>
<accession>A0ABU3VUG2</accession>
<protein>
    <recommendedName>
        <fullName evidence="3">Probable chemoreceptor glutamine deamidase CheD</fullName>
        <ecNumber evidence="3">3.5.1.44</ecNumber>
    </recommendedName>
</protein>
<comment type="function">
    <text evidence="3">Probably deamidates glutamine residues to glutamate on methyl-accepting chemotaxis receptors (MCPs), playing an important role in chemotaxis.</text>
</comment>
<dbReference type="InterPro" id="IPR038592">
    <property type="entry name" value="CheD-like_sf"/>
</dbReference>
<dbReference type="CDD" id="cd16352">
    <property type="entry name" value="CheD"/>
    <property type="match status" value="1"/>
</dbReference>
<comment type="catalytic activity">
    <reaction evidence="3">
        <text>L-glutaminyl-[protein] + H2O = L-glutamyl-[protein] + NH4(+)</text>
        <dbReference type="Rhea" id="RHEA:16441"/>
        <dbReference type="Rhea" id="RHEA-COMP:10207"/>
        <dbReference type="Rhea" id="RHEA-COMP:10208"/>
        <dbReference type="ChEBI" id="CHEBI:15377"/>
        <dbReference type="ChEBI" id="CHEBI:28938"/>
        <dbReference type="ChEBI" id="CHEBI:29973"/>
        <dbReference type="ChEBI" id="CHEBI:30011"/>
        <dbReference type="EC" id="3.5.1.44"/>
    </reaction>
</comment>
<sequence length="199" mass="22335">MPAVGQWAGNHYQDRHFGRLATKLLPGEYYATREPEVIVTVLGSCVAACLLDPESGVAGMNHFLLPDNGDGDQSRSARYGVHAMELLYNQLVALGADRRRIQAKVFGGGQVIEGMTHNPVGQRNAVFVRDFLAREGIPLVAEDLLGDCARKVFLFTDTGQVWVKKIRNYKNDTIQQRERQYRERARREAVDGVFDLFVQ</sequence>
<keyword evidence="5" id="KW-1185">Reference proteome</keyword>
<dbReference type="Proteomes" id="UP001269819">
    <property type="component" value="Unassembled WGS sequence"/>
</dbReference>